<proteinExistence type="predicted"/>
<feature type="domain" description="HTH cro/C1-type" evidence="1">
    <location>
        <begin position="18"/>
        <end position="63"/>
    </location>
</feature>
<accession>A0A023DGC5</accession>
<dbReference type="SUPFAM" id="SSF47413">
    <property type="entry name" value="lambda repressor-like DNA-binding domains"/>
    <property type="match status" value="1"/>
</dbReference>
<dbReference type="GeneID" id="94901400"/>
<dbReference type="InterPro" id="IPR010982">
    <property type="entry name" value="Lambda_DNA-bd_dom_sf"/>
</dbReference>
<dbReference type="CDD" id="cd00093">
    <property type="entry name" value="HTH_XRE"/>
    <property type="match status" value="1"/>
</dbReference>
<dbReference type="GO" id="GO:0003677">
    <property type="term" value="F:DNA binding"/>
    <property type="evidence" value="ECO:0007669"/>
    <property type="project" value="InterPro"/>
</dbReference>
<dbReference type="RefSeq" id="WP_042409949.1">
    <property type="nucleotide sequence ID" value="NZ_BAWO01000036.1"/>
</dbReference>
<sequence>MFNWLGLGKKRSKFGKWLDREGISQLELERRSKLSRGTISRLCNDDSYRPKHSTIAKIKKALKQLGKNVPDDFFNV</sequence>
<protein>
    <recommendedName>
        <fullName evidence="1">HTH cro/C1-type domain-containing protein</fullName>
    </recommendedName>
</protein>
<dbReference type="EMBL" id="BAWO01000036">
    <property type="protein sequence ID" value="GAJ40288.1"/>
    <property type="molecule type" value="Genomic_DNA"/>
</dbReference>
<dbReference type="Gene3D" id="1.10.260.40">
    <property type="entry name" value="lambda repressor-like DNA-binding domains"/>
    <property type="match status" value="1"/>
</dbReference>
<dbReference type="OrthoDB" id="7568952at2"/>
<organism evidence="2 3">
    <name type="scientific">Parageobacillus caldoxylosilyticus NBRC 107762</name>
    <dbReference type="NCBI Taxonomy" id="1220594"/>
    <lineage>
        <taxon>Bacteria</taxon>
        <taxon>Bacillati</taxon>
        <taxon>Bacillota</taxon>
        <taxon>Bacilli</taxon>
        <taxon>Bacillales</taxon>
        <taxon>Anoxybacillaceae</taxon>
        <taxon>Saccharococcus</taxon>
    </lineage>
</organism>
<evidence type="ECO:0000313" key="2">
    <source>
        <dbReference type="EMBL" id="GAJ40288.1"/>
    </source>
</evidence>
<evidence type="ECO:0000313" key="3">
    <source>
        <dbReference type="Proteomes" id="UP000023561"/>
    </source>
</evidence>
<keyword evidence="3" id="KW-1185">Reference proteome</keyword>
<reference evidence="2 3" key="1">
    <citation type="submission" date="2014-04" db="EMBL/GenBank/DDBJ databases">
        <title>Whole genome shotgun sequence of Geobacillus caldoxylosilyticus NBRC 107762.</title>
        <authorList>
            <person name="Hosoyama A."/>
            <person name="Hosoyama Y."/>
            <person name="Katano-Makiyama Y."/>
            <person name="Tsuchikane K."/>
            <person name="Ohji S."/>
            <person name="Ichikawa N."/>
            <person name="Yamazoe A."/>
            <person name="Fujita N."/>
        </authorList>
    </citation>
    <scope>NUCLEOTIDE SEQUENCE [LARGE SCALE GENOMIC DNA]</scope>
    <source>
        <strain evidence="2 3">NBRC 107762</strain>
    </source>
</reference>
<dbReference type="AlphaFoldDB" id="A0A023DGC5"/>
<name>A0A023DGC5_9BACL</name>
<dbReference type="Pfam" id="PF13443">
    <property type="entry name" value="HTH_26"/>
    <property type="match status" value="1"/>
</dbReference>
<dbReference type="Proteomes" id="UP000023561">
    <property type="component" value="Unassembled WGS sequence"/>
</dbReference>
<gene>
    <name evidence="2" type="ORF">GCA01S_036_00060</name>
</gene>
<dbReference type="InterPro" id="IPR001387">
    <property type="entry name" value="Cro/C1-type_HTH"/>
</dbReference>
<comment type="caution">
    <text evidence="2">The sequence shown here is derived from an EMBL/GenBank/DDBJ whole genome shotgun (WGS) entry which is preliminary data.</text>
</comment>
<evidence type="ECO:0000259" key="1">
    <source>
        <dbReference type="Pfam" id="PF13443"/>
    </source>
</evidence>